<protein>
    <submittedName>
        <fullName evidence="1">Uncharacterized protein</fullName>
    </submittedName>
</protein>
<sequence length="65" mass="7487">RTQIASSPTDSLCRTRRGRWRTTRMRTCEIEHCGAMVCHLYSVRSFAPRHQPNETSNVDHQLASS</sequence>
<comment type="caution">
    <text evidence="1">The sequence shown here is derived from an EMBL/GenBank/DDBJ whole genome shotgun (WGS) entry which is preliminary data.</text>
</comment>
<keyword evidence="2" id="KW-1185">Reference proteome</keyword>
<accession>A0AAD2H5I0</accession>
<gene>
    <name evidence="1" type="ORF">MYCIT1_LOCUS13176</name>
</gene>
<evidence type="ECO:0000313" key="2">
    <source>
        <dbReference type="Proteomes" id="UP001295794"/>
    </source>
</evidence>
<dbReference type="EMBL" id="CAVNYO010000148">
    <property type="protein sequence ID" value="CAK5269452.1"/>
    <property type="molecule type" value="Genomic_DNA"/>
</dbReference>
<proteinExistence type="predicted"/>
<dbReference type="Proteomes" id="UP001295794">
    <property type="component" value="Unassembled WGS sequence"/>
</dbReference>
<reference evidence="1" key="1">
    <citation type="submission" date="2023-11" db="EMBL/GenBank/DDBJ databases">
        <authorList>
            <person name="De Vega J J."/>
            <person name="De Vega J J."/>
        </authorList>
    </citation>
    <scope>NUCLEOTIDE SEQUENCE</scope>
</reference>
<feature type="non-terminal residue" evidence="1">
    <location>
        <position position="1"/>
    </location>
</feature>
<organism evidence="1 2">
    <name type="scientific">Mycena citricolor</name>
    <dbReference type="NCBI Taxonomy" id="2018698"/>
    <lineage>
        <taxon>Eukaryota</taxon>
        <taxon>Fungi</taxon>
        <taxon>Dikarya</taxon>
        <taxon>Basidiomycota</taxon>
        <taxon>Agaricomycotina</taxon>
        <taxon>Agaricomycetes</taxon>
        <taxon>Agaricomycetidae</taxon>
        <taxon>Agaricales</taxon>
        <taxon>Marasmiineae</taxon>
        <taxon>Mycenaceae</taxon>
        <taxon>Mycena</taxon>
    </lineage>
</organism>
<name>A0AAD2H5I0_9AGAR</name>
<evidence type="ECO:0000313" key="1">
    <source>
        <dbReference type="EMBL" id="CAK5269452.1"/>
    </source>
</evidence>
<dbReference type="AlphaFoldDB" id="A0AAD2H5I0"/>